<evidence type="ECO:0000313" key="5">
    <source>
        <dbReference type="Proteomes" id="UP001500752"/>
    </source>
</evidence>
<dbReference type="PROSITE" id="PS51186">
    <property type="entry name" value="GNAT"/>
    <property type="match status" value="1"/>
</dbReference>
<dbReference type="EMBL" id="BAABEO010000009">
    <property type="protein sequence ID" value="GAA3678941.1"/>
    <property type="molecule type" value="Genomic_DNA"/>
</dbReference>
<organism evidence="4 5">
    <name type="scientific">Arthrobacter ginkgonis</name>
    <dbReference type="NCBI Taxonomy" id="1630594"/>
    <lineage>
        <taxon>Bacteria</taxon>
        <taxon>Bacillati</taxon>
        <taxon>Actinomycetota</taxon>
        <taxon>Actinomycetes</taxon>
        <taxon>Micrococcales</taxon>
        <taxon>Micrococcaceae</taxon>
        <taxon>Arthrobacter</taxon>
    </lineage>
</organism>
<accession>A0ABP7C7G2</accession>
<dbReference type="InterPro" id="IPR050769">
    <property type="entry name" value="NAT_camello-type"/>
</dbReference>
<dbReference type="Proteomes" id="UP001500752">
    <property type="component" value="Unassembled WGS sequence"/>
</dbReference>
<dbReference type="InterPro" id="IPR000182">
    <property type="entry name" value="GNAT_dom"/>
</dbReference>
<sequence length="202" mass="21605">MDTSTPTTIRSPRPGEETRIRELVREAFGSDEPEEGERVAVLLDALRTYWSAGKGFELVAEADGGVAGHVGMTPAYVDGRDHLHRVLVLSPLSVDDAFRGQGVGTALVRQALAQARDAGYSLVFLEGAPGYYDRLGFVPAGPAGFTKPSRRIPDAAFMVARLDPGAAVSGALVYPEVFWETDTVGLRGALLSRLCPELFTDA</sequence>
<protein>
    <submittedName>
        <fullName evidence="4">N-acetyltransferase</fullName>
    </submittedName>
</protein>
<dbReference type="RefSeq" id="WP_345149931.1">
    <property type="nucleotide sequence ID" value="NZ_BAABEO010000009.1"/>
</dbReference>
<feature type="region of interest" description="Disordered" evidence="2">
    <location>
        <begin position="1"/>
        <end position="20"/>
    </location>
</feature>
<evidence type="ECO:0000256" key="2">
    <source>
        <dbReference type="SAM" id="MobiDB-lite"/>
    </source>
</evidence>
<dbReference type="Gene3D" id="3.40.630.30">
    <property type="match status" value="1"/>
</dbReference>
<feature type="domain" description="N-acetyltransferase" evidence="3">
    <location>
        <begin position="7"/>
        <end position="163"/>
    </location>
</feature>
<dbReference type="Pfam" id="PF00583">
    <property type="entry name" value="Acetyltransf_1"/>
    <property type="match status" value="1"/>
</dbReference>
<dbReference type="PANTHER" id="PTHR13947">
    <property type="entry name" value="GNAT FAMILY N-ACETYLTRANSFERASE"/>
    <property type="match status" value="1"/>
</dbReference>
<proteinExistence type="predicted"/>
<name>A0ABP7C7G2_9MICC</name>
<keyword evidence="5" id="KW-1185">Reference proteome</keyword>
<dbReference type="PANTHER" id="PTHR13947:SF37">
    <property type="entry name" value="LD18367P"/>
    <property type="match status" value="1"/>
</dbReference>
<feature type="compositionally biased region" description="Low complexity" evidence="2">
    <location>
        <begin position="1"/>
        <end position="12"/>
    </location>
</feature>
<dbReference type="SUPFAM" id="SSF55729">
    <property type="entry name" value="Acyl-CoA N-acyltransferases (Nat)"/>
    <property type="match status" value="1"/>
</dbReference>
<evidence type="ECO:0000256" key="1">
    <source>
        <dbReference type="ARBA" id="ARBA00022679"/>
    </source>
</evidence>
<dbReference type="InterPro" id="IPR016181">
    <property type="entry name" value="Acyl_CoA_acyltransferase"/>
</dbReference>
<comment type="caution">
    <text evidence="4">The sequence shown here is derived from an EMBL/GenBank/DDBJ whole genome shotgun (WGS) entry which is preliminary data.</text>
</comment>
<dbReference type="CDD" id="cd04301">
    <property type="entry name" value="NAT_SF"/>
    <property type="match status" value="1"/>
</dbReference>
<gene>
    <name evidence="4" type="ORF">GCM10023081_16500</name>
</gene>
<evidence type="ECO:0000259" key="3">
    <source>
        <dbReference type="PROSITE" id="PS51186"/>
    </source>
</evidence>
<reference evidence="5" key="1">
    <citation type="journal article" date="2019" name="Int. J. Syst. Evol. Microbiol.">
        <title>The Global Catalogue of Microorganisms (GCM) 10K type strain sequencing project: providing services to taxonomists for standard genome sequencing and annotation.</title>
        <authorList>
            <consortium name="The Broad Institute Genomics Platform"/>
            <consortium name="The Broad Institute Genome Sequencing Center for Infectious Disease"/>
            <person name="Wu L."/>
            <person name="Ma J."/>
        </authorList>
    </citation>
    <scope>NUCLEOTIDE SEQUENCE [LARGE SCALE GENOMIC DNA]</scope>
    <source>
        <strain evidence="5">JCM 30742</strain>
    </source>
</reference>
<evidence type="ECO:0000313" key="4">
    <source>
        <dbReference type="EMBL" id="GAA3678941.1"/>
    </source>
</evidence>
<keyword evidence="1" id="KW-0808">Transferase</keyword>